<dbReference type="Proteomes" id="UP000662973">
    <property type="component" value="Chromosome"/>
</dbReference>
<dbReference type="KEGG" id="hds:HSR122_0124"/>
<accession>A0A897N3H9</accession>
<dbReference type="EMBL" id="CP064788">
    <property type="protein sequence ID" value="QSG07542.1"/>
    <property type="molecule type" value="Genomic_DNA"/>
</dbReference>
<organism evidence="1 2">
    <name type="scientific">Halapricum desulfuricans</name>
    <dbReference type="NCBI Taxonomy" id="2841257"/>
    <lineage>
        <taxon>Archaea</taxon>
        <taxon>Methanobacteriati</taxon>
        <taxon>Methanobacteriota</taxon>
        <taxon>Stenosarchaea group</taxon>
        <taxon>Halobacteria</taxon>
        <taxon>Halobacteriales</taxon>
        <taxon>Haloarculaceae</taxon>
        <taxon>Halapricum</taxon>
    </lineage>
</organism>
<protein>
    <submittedName>
        <fullName evidence="1">Uncharacterized protein</fullName>
    </submittedName>
</protein>
<name>A0A897N3H9_9EURY</name>
<evidence type="ECO:0000313" key="2">
    <source>
        <dbReference type="Proteomes" id="UP000662973"/>
    </source>
</evidence>
<proteinExistence type="predicted"/>
<keyword evidence="2" id="KW-1185">Reference proteome</keyword>
<reference evidence="1 2" key="1">
    <citation type="submission" date="2020-11" db="EMBL/GenBank/DDBJ databases">
        <title>Carbohydrate-dependent, anaerobic sulfur respiration: A novel catabolism in halophilic archaea.</title>
        <authorList>
            <person name="Sorokin D.Y."/>
            <person name="Messina E."/>
            <person name="Smedile F."/>
            <person name="La Cono V."/>
            <person name="Hallsworth J.E."/>
            <person name="Yakimov M.M."/>
        </authorList>
    </citation>
    <scope>NUCLEOTIDE SEQUENCE [LARGE SCALE GENOMIC DNA]</scope>
    <source>
        <strain evidence="1 2">HSR12-2</strain>
    </source>
</reference>
<gene>
    <name evidence="1" type="ORF">HSR122_0124</name>
</gene>
<dbReference type="AlphaFoldDB" id="A0A897N3H9"/>
<sequence>MAIPFRTDLARRRASYRYERIATSMTVGSSRPSVKPLYITAEPFCPRYQ</sequence>
<evidence type="ECO:0000313" key="1">
    <source>
        <dbReference type="EMBL" id="QSG07542.1"/>
    </source>
</evidence>